<dbReference type="PANTHER" id="PTHR10223:SF0">
    <property type="entry name" value="26S PROTEASOME NON-ATPASE REGULATORY SUBUNIT 4"/>
    <property type="match status" value="1"/>
</dbReference>
<keyword evidence="2" id="KW-0647">Proteasome</keyword>
<dbReference type="Gene3D" id="3.40.50.410">
    <property type="entry name" value="von Willebrand factor, type A domain"/>
    <property type="match status" value="1"/>
</dbReference>
<evidence type="ECO:0000313" key="2">
    <source>
        <dbReference type="EMBL" id="GJS95543.1"/>
    </source>
</evidence>
<reference evidence="2" key="2">
    <citation type="submission" date="2022-01" db="EMBL/GenBank/DDBJ databases">
        <authorList>
            <person name="Yamashiro T."/>
            <person name="Shiraishi A."/>
            <person name="Satake H."/>
            <person name="Nakayama K."/>
        </authorList>
    </citation>
    <scope>NUCLEOTIDE SEQUENCE</scope>
</reference>
<comment type="caution">
    <text evidence="2">The sequence shown here is derived from an EMBL/GenBank/DDBJ whole genome shotgun (WGS) entry which is preliminary data.</text>
</comment>
<organism evidence="2 3">
    <name type="scientific">Tanacetum coccineum</name>
    <dbReference type="NCBI Taxonomy" id="301880"/>
    <lineage>
        <taxon>Eukaryota</taxon>
        <taxon>Viridiplantae</taxon>
        <taxon>Streptophyta</taxon>
        <taxon>Embryophyta</taxon>
        <taxon>Tracheophyta</taxon>
        <taxon>Spermatophyta</taxon>
        <taxon>Magnoliopsida</taxon>
        <taxon>eudicotyledons</taxon>
        <taxon>Gunneridae</taxon>
        <taxon>Pentapetalae</taxon>
        <taxon>asterids</taxon>
        <taxon>campanulids</taxon>
        <taxon>Asterales</taxon>
        <taxon>Asteraceae</taxon>
        <taxon>Asteroideae</taxon>
        <taxon>Anthemideae</taxon>
        <taxon>Anthemidinae</taxon>
        <taxon>Tanacetum</taxon>
    </lineage>
</organism>
<proteinExistence type="predicted"/>
<evidence type="ECO:0000256" key="1">
    <source>
        <dbReference type="SAM" id="MobiDB-lite"/>
    </source>
</evidence>
<evidence type="ECO:0000313" key="3">
    <source>
        <dbReference type="Proteomes" id="UP001151760"/>
    </source>
</evidence>
<feature type="compositionally biased region" description="Basic and acidic residues" evidence="1">
    <location>
        <begin position="275"/>
        <end position="292"/>
    </location>
</feature>
<dbReference type="InterPro" id="IPR036465">
    <property type="entry name" value="vWFA_dom_sf"/>
</dbReference>
<dbReference type="EMBL" id="BQNB010011816">
    <property type="protein sequence ID" value="GJS95543.1"/>
    <property type="molecule type" value="Genomic_DNA"/>
</dbReference>
<dbReference type="InterPro" id="IPR027040">
    <property type="entry name" value="PSMD4"/>
</dbReference>
<dbReference type="PANTHER" id="PTHR10223">
    <property type="entry name" value="26S PROTEASOME NON-ATPASE REGULATORY SUBUNIT 4"/>
    <property type="match status" value="1"/>
</dbReference>
<sequence length="315" mass="35536">MWDCQGGMATCDCGGSGGGGKCLSRGFLRLQVKRGFIGGRLKIFRRTRIEVAVNNHQLFHGCFGFLRYVQAFTTGKALEATALTPTRDVAASAQSSALDMLSSHEKMIEPEHIPWGGEFSILIGLQRSQLGFARVDPEEDIKRRMLVFVAGPCHGYLTEYILKIGKRLKENNIALDVVSFPHQDQEFDALKTITLRSFVAAANNNKDNNSHFPRVPRHSSVRKILVRSNILSPSEAATVPLTEEDIKKKKNKKIWERIRRKKNRHSQDLENNSQDLEKHSQDSQDLEEHSENLEEEALSSSRPPVIFPDYLQVPE</sequence>
<dbReference type="Proteomes" id="UP001151760">
    <property type="component" value="Unassembled WGS sequence"/>
</dbReference>
<feature type="region of interest" description="Disordered" evidence="1">
    <location>
        <begin position="259"/>
        <end position="315"/>
    </location>
</feature>
<protein>
    <submittedName>
        <fullName evidence="2">26S proteasome non-ATPase regulatory subunit 4</fullName>
    </submittedName>
</protein>
<keyword evidence="3" id="KW-1185">Reference proteome</keyword>
<dbReference type="GO" id="GO:0000502">
    <property type="term" value="C:proteasome complex"/>
    <property type="evidence" value="ECO:0007669"/>
    <property type="project" value="UniProtKB-KW"/>
</dbReference>
<accession>A0ABQ5A399</accession>
<gene>
    <name evidence="2" type="ORF">Tco_0802511</name>
</gene>
<reference evidence="2" key="1">
    <citation type="journal article" date="2022" name="Int. J. Mol. Sci.">
        <title>Draft Genome of Tanacetum Coccineum: Genomic Comparison of Closely Related Tanacetum-Family Plants.</title>
        <authorList>
            <person name="Yamashiro T."/>
            <person name="Shiraishi A."/>
            <person name="Nakayama K."/>
            <person name="Satake H."/>
        </authorList>
    </citation>
    <scope>NUCLEOTIDE SEQUENCE</scope>
</reference>
<name>A0ABQ5A399_9ASTR</name>